<dbReference type="InterPro" id="IPR012346">
    <property type="entry name" value="p53/RUNT-type_TF_DNA-bd_sf"/>
</dbReference>
<dbReference type="OrthoDB" id="10029800at2759"/>
<dbReference type="EMBL" id="KN716176">
    <property type="protein sequence ID" value="KJH51796.1"/>
    <property type="molecule type" value="Genomic_DNA"/>
</dbReference>
<dbReference type="Proteomes" id="UP000053766">
    <property type="component" value="Unassembled WGS sequence"/>
</dbReference>
<dbReference type="SUPFAM" id="SSF49417">
    <property type="entry name" value="p53-like transcription factors"/>
    <property type="match status" value="1"/>
</dbReference>
<feature type="domain" description="Runt" evidence="5">
    <location>
        <begin position="6"/>
        <end position="125"/>
    </location>
</feature>
<reference evidence="6 7" key="1">
    <citation type="submission" date="2013-11" db="EMBL/GenBank/DDBJ databases">
        <title>Draft genome of the bovine lungworm Dictyocaulus viviparus.</title>
        <authorList>
            <person name="Mitreva M."/>
        </authorList>
    </citation>
    <scope>NUCLEOTIDE SEQUENCE [LARGE SCALE GENOMIC DNA]</scope>
    <source>
        <strain evidence="6 7">HannoverDv2000</strain>
    </source>
</reference>
<organism evidence="6 7">
    <name type="scientific">Dictyocaulus viviparus</name>
    <name type="common">Bovine lungworm</name>
    <dbReference type="NCBI Taxonomy" id="29172"/>
    <lineage>
        <taxon>Eukaryota</taxon>
        <taxon>Metazoa</taxon>
        <taxon>Ecdysozoa</taxon>
        <taxon>Nematoda</taxon>
        <taxon>Chromadorea</taxon>
        <taxon>Rhabditida</taxon>
        <taxon>Rhabditina</taxon>
        <taxon>Rhabditomorpha</taxon>
        <taxon>Strongyloidea</taxon>
        <taxon>Metastrongylidae</taxon>
        <taxon>Dictyocaulus</taxon>
    </lineage>
</organism>
<evidence type="ECO:0000256" key="4">
    <source>
        <dbReference type="ARBA" id="ARBA00023242"/>
    </source>
</evidence>
<keyword evidence="7" id="KW-1185">Reference proteome</keyword>
<dbReference type="PRINTS" id="PR00967">
    <property type="entry name" value="ONCOGENEAML1"/>
</dbReference>
<dbReference type="InterPro" id="IPR013524">
    <property type="entry name" value="Runt_dom"/>
</dbReference>
<dbReference type="InterPro" id="IPR008967">
    <property type="entry name" value="p53-like_TF_DNA-bd_sf"/>
</dbReference>
<evidence type="ECO:0000256" key="2">
    <source>
        <dbReference type="ARBA" id="ARBA00023015"/>
    </source>
</evidence>
<gene>
    <name evidence="6" type="ORF">DICVIV_01987</name>
</gene>
<dbReference type="Pfam" id="PF00853">
    <property type="entry name" value="Runt"/>
    <property type="match status" value="1"/>
</dbReference>
<dbReference type="GO" id="GO:0000981">
    <property type="term" value="F:DNA-binding transcription factor activity, RNA polymerase II-specific"/>
    <property type="evidence" value="ECO:0007669"/>
    <property type="project" value="TreeGrafter"/>
</dbReference>
<dbReference type="GO" id="GO:0005524">
    <property type="term" value="F:ATP binding"/>
    <property type="evidence" value="ECO:0007669"/>
    <property type="project" value="InterPro"/>
</dbReference>
<keyword evidence="4" id="KW-0539">Nucleus</keyword>
<dbReference type="InterPro" id="IPR000040">
    <property type="entry name" value="AML1_Runt"/>
</dbReference>
<dbReference type="STRING" id="29172.A0A0D8YB68"/>
<comment type="subcellular location">
    <subcellularLocation>
        <location evidence="1">Nucleus</location>
    </subcellularLocation>
</comment>
<dbReference type="PANTHER" id="PTHR11950:SF31">
    <property type="entry name" value="SEGMENTATION PROTEIN RUNT"/>
    <property type="match status" value="1"/>
</dbReference>
<dbReference type="PROSITE" id="PS51062">
    <property type="entry name" value="RUNT"/>
    <property type="match status" value="1"/>
</dbReference>
<dbReference type="GO" id="GO:0000978">
    <property type="term" value="F:RNA polymerase II cis-regulatory region sequence-specific DNA binding"/>
    <property type="evidence" value="ECO:0007669"/>
    <property type="project" value="TreeGrafter"/>
</dbReference>
<reference evidence="7" key="2">
    <citation type="journal article" date="2016" name="Sci. Rep.">
        <title>Dictyocaulus viviparus genome, variome and transcriptome elucidate lungworm biology and support future intervention.</title>
        <authorList>
            <person name="McNulty S.N."/>
            <person name="Strube C."/>
            <person name="Rosa B.A."/>
            <person name="Martin J.C."/>
            <person name="Tyagi R."/>
            <person name="Choi Y.J."/>
            <person name="Wang Q."/>
            <person name="Hallsworth Pepin K."/>
            <person name="Zhang X."/>
            <person name="Ozersky P."/>
            <person name="Wilson R.K."/>
            <person name="Sternberg P.W."/>
            <person name="Gasser R.B."/>
            <person name="Mitreva M."/>
        </authorList>
    </citation>
    <scope>NUCLEOTIDE SEQUENCE [LARGE SCALE GENOMIC DNA]</scope>
    <source>
        <strain evidence="7">HannoverDv2000</strain>
    </source>
</reference>
<dbReference type="AlphaFoldDB" id="A0A0D8YB68"/>
<name>A0A0D8YB68_DICVI</name>
<evidence type="ECO:0000313" key="7">
    <source>
        <dbReference type="Proteomes" id="UP000053766"/>
    </source>
</evidence>
<protein>
    <submittedName>
        <fullName evidence="6">Runt domain protein</fullName>
    </submittedName>
</protein>
<dbReference type="Gene3D" id="2.60.40.720">
    <property type="match status" value="1"/>
</dbReference>
<keyword evidence="2" id="KW-0805">Transcription regulation</keyword>
<evidence type="ECO:0000259" key="5">
    <source>
        <dbReference type="PROSITE" id="PS51062"/>
    </source>
</evidence>
<dbReference type="PANTHER" id="PTHR11950">
    <property type="entry name" value="RUNT RELATED"/>
    <property type="match status" value="1"/>
</dbReference>
<accession>A0A0D8YB68</accession>
<evidence type="ECO:0000313" key="6">
    <source>
        <dbReference type="EMBL" id="KJH51796.1"/>
    </source>
</evidence>
<proteinExistence type="predicted"/>
<dbReference type="GO" id="GO:0005634">
    <property type="term" value="C:nucleus"/>
    <property type="evidence" value="ECO:0007669"/>
    <property type="project" value="UniProtKB-SubCell"/>
</dbReference>
<sequence>MSVYHNVHEFLRNNRTPLLKSSSPNIFLTKLPEHHRSNKSLPSPFTVLITSPVPDGTIEKFNQQGYVEVLKQVIAVCPGVPANMNDDTKFLNPIRSTFEAFAVRRVGQQAVMEWNPALSGDYCQL</sequence>
<keyword evidence="3" id="KW-0804">Transcription</keyword>
<evidence type="ECO:0000256" key="1">
    <source>
        <dbReference type="ARBA" id="ARBA00004123"/>
    </source>
</evidence>
<evidence type="ECO:0000256" key="3">
    <source>
        <dbReference type="ARBA" id="ARBA00023163"/>
    </source>
</evidence>